<protein>
    <submittedName>
        <fullName evidence="1">Uncharacterized protein</fullName>
    </submittedName>
</protein>
<sequence length="505" mass="57344">MNWNFKTVFSYFFSFLPYFQTSSSTGKTPTVMEYGPEYILNMQIILLEIPLGATNAILYYTYGDGSKSQHLETKNNTKNSKIFKLSRKISDLWSNMEQEKDFKLFVDINYHNNTFCSTVFITKFVYDYSLTYLNGSPLNPCFNTSTSGCITNHLMKEKCRNSTDNIIESPMNSEGITPESPRISYELNNKRECQVAESTYIRDLIKDKHITADAGQICYKTNDVVTFTCNTTEDSNIQWLQSFGNNDNNTYCMENKAVNNIVNSILTLKLSKLDHLSTLRCKAINKMQTPDRVTETKAFALINIDESTLDKPNGGSIEVDDASVEISHLQSQEPFNHTCSSAVHDNILAVQYNGTTALVHNNIKTLPMYDNLEAYCIRYEFSILPSLIQYATNFTRIIVNRKKYAKQQHIRDNSAKWPLIIGIPAAIITGAAVCSLVWYIIQLVKRWRQSRHGNNGPDLVTYSTANEVQYAQLSMLQESSGIIRGQKEMTAYAEIIGVLEPNANK</sequence>
<organism evidence="1 2">
    <name type="scientific">Dendrolimus kikuchii</name>
    <dbReference type="NCBI Taxonomy" id="765133"/>
    <lineage>
        <taxon>Eukaryota</taxon>
        <taxon>Metazoa</taxon>
        <taxon>Ecdysozoa</taxon>
        <taxon>Arthropoda</taxon>
        <taxon>Hexapoda</taxon>
        <taxon>Insecta</taxon>
        <taxon>Pterygota</taxon>
        <taxon>Neoptera</taxon>
        <taxon>Endopterygota</taxon>
        <taxon>Lepidoptera</taxon>
        <taxon>Glossata</taxon>
        <taxon>Ditrysia</taxon>
        <taxon>Bombycoidea</taxon>
        <taxon>Lasiocampidae</taxon>
        <taxon>Dendrolimus</taxon>
    </lineage>
</organism>
<gene>
    <name evidence="1" type="ORF">K1T71_000857</name>
</gene>
<comment type="caution">
    <text evidence="1">The sequence shown here is derived from an EMBL/GenBank/DDBJ whole genome shotgun (WGS) entry which is preliminary data.</text>
</comment>
<keyword evidence="2" id="KW-1185">Reference proteome</keyword>
<name>A0ACC1DHL7_9NEOP</name>
<proteinExistence type="predicted"/>
<dbReference type="Proteomes" id="UP000824533">
    <property type="component" value="Linkage Group LG02"/>
</dbReference>
<reference evidence="1 2" key="1">
    <citation type="journal article" date="2021" name="Front. Genet.">
        <title>Chromosome-Level Genome Assembly Reveals Significant Gene Expansion in the Toll and IMD Signaling Pathways of Dendrolimus kikuchii.</title>
        <authorList>
            <person name="Zhou J."/>
            <person name="Wu P."/>
            <person name="Xiong Z."/>
            <person name="Liu N."/>
            <person name="Zhao N."/>
            <person name="Ji M."/>
            <person name="Qiu Y."/>
            <person name="Yang B."/>
        </authorList>
    </citation>
    <scope>NUCLEOTIDE SEQUENCE [LARGE SCALE GENOMIC DNA]</scope>
    <source>
        <strain evidence="1">Ann1</strain>
    </source>
</reference>
<evidence type="ECO:0000313" key="1">
    <source>
        <dbReference type="EMBL" id="KAJ0182881.1"/>
    </source>
</evidence>
<dbReference type="EMBL" id="CM034388">
    <property type="protein sequence ID" value="KAJ0182881.1"/>
    <property type="molecule type" value="Genomic_DNA"/>
</dbReference>
<accession>A0ACC1DHL7</accession>
<evidence type="ECO:0000313" key="2">
    <source>
        <dbReference type="Proteomes" id="UP000824533"/>
    </source>
</evidence>